<dbReference type="Proteomes" id="UP001055114">
    <property type="component" value="Unassembled WGS sequence"/>
</dbReference>
<organism evidence="3 4">
    <name type="scientific">Parabacteroides merdae</name>
    <dbReference type="NCBI Taxonomy" id="46503"/>
    <lineage>
        <taxon>Bacteria</taxon>
        <taxon>Pseudomonadati</taxon>
        <taxon>Bacteroidota</taxon>
        <taxon>Bacteroidia</taxon>
        <taxon>Bacteroidales</taxon>
        <taxon>Tannerellaceae</taxon>
        <taxon>Parabacteroides</taxon>
    </lineage>
</organism>
<dbReference type="Proteomes" id="UP000448908">
    <property type="component" value="Unassembled WGS sequence"/>
</dbReference>
<reference evidence="3 4" key="1">
    <citation type="submission" date="2018-08" db="EMBL/GenBank/DDBJ databases">
        <title>A genome reference for cultivated species of the human gut microbiota.</title>
        <authorList>
            <person name="Zou Y."/>
            <person name="Xue W."/>
            <person name="Luo G."/>
        </authorList>
    </citation>
    <scope>NUCLEOTIDE SEQUENCE [LARGE SCALE GENOMIC DNA]</scope>
    <source>
        <strain evidence="3 4">AM34-17</strain>
    </source>
</reference>
<comment type="caution">
    <text evidence="3">The sequence shown here is derived from an EMBL/GenBank/DDBJ whole genome shotgun (WGS) entry which is preliminary data.</text>
</comment>
<reference evidence="2 5" key="2">
    <citation type="journal article" date="2019" name="Nat. Med.">
        <title>A library of human gut bacterial isolates paired with longitudinal multiomics data enables mechanistic microbiome research.</title>
        <authorList>
            <person name="Poyet M."/>
            <person name="Groussin M."/>
            <person name="Gibbons S.M."/>
            <person name="Avila-Pacheco J."/>
            <person name="Jiang X."/>
            <person name="Kearney S.M."/>
            <person name="Perrotta A.R."/>
            <person name="Berdy B."/>
            <person name="Zhao S."/>
            <person name="Lieberman T.D."/>
            <person name="Swanson P.K."/>
            <person name="Smith M."/>
            <person name="Roesemann S."/>
            <person name="Alexander J.E."/>
            <person name="Rich S.A."/>
            <person name="Livny J."/>
            <person name="Vlamakis H."/>
            <person name="Clish C."/>
            <person name="Bullock K."/>
            <person name="Deik A."/>
            <person name="Scott J."/>
            <person name="Pierce K.A."/>
            <person name="Xavier R.J."/>
            <person name="Alm E.J."/>
        </authorList>
    </citation>
    <scope>NUCLEOTIDE SEQUENCE [LARGE SCALE GENOMIC DNA]</scope>
    <source>
        <strain evidence="2 5">BIOML-A16</strain>
    </source>
</reference>
<gene>
    <name evidence="1" type="ORF">CE91St3_27190</name>
    <name evidence="3" type="ORF">DW828_13485</name>
    <name evidence="2" type="ORF">GMD92_10290</name>
</gene>
<accession>A0A351E2Z5</accession>
<protein>
    <submittedName>
        <fullName evidence="3">DUF4858 domain-containing protein</fullName>
    </submittedName>
</protein>
<evidence type="ECO:0000313" key="4">
    <source>
        <dbReference type="Proteomes" id="UP000286260"/>
    </source>
</evidence>
<dbReference type="GeneID" id="49203343"/>
<name>A0A351E2Z5_9BACT</name>
<dbReference type="AlphaFoldDB" id="A0A351E2Z5"/>
<proteinExistence type="predicted"/>
<dbReference type="EMBL" id="QSII01000019">
    <property type="protein sequence ID" value="RHC83039.1"/>
    <property type="molecule type" value="Genomic_DNA"/>
</dbReference>
<dbReference type="EMBL" id="BQNZ01000002">
    <property type="protein sequence ID" value="GKH72856.1"/>
    <property type="molecule type" value="Genomic_DNA"/>
</dbReference>
<reference evidence="1" key="3">
    <citation type="submission" date="2022-01" db="EMBL/GenBank/DDBJ databases">
        <title>Novel bile acid biosynthetic pathways are enriched in the microbiome of centenarians.</title>
        <authorList>
            <person name="Sato Y."/>
            <person name="Atarashi K."/>
            <person name="Plichta R.D."/>
            <person name="Arai Y."/>
            <person name="Sasajima S."/>
            <person name="Kearney M.S."/>
            <person name="Suda W."/>
            <person name="Takeshita K."/>
            <person name="Sasaki T."/>
            <person name="Okamoto S."/>
            <person name="Skelly N.A."/>
            <person name="Okamura Y."/>
            <person name="Vlamakis H."/>
            <person name="Li Y."/>
            <person name="Tanoue T."/>
            <person name="Takei H."/>
            <person name="Nittono H."/>
            <person name="Narushima S."/>
            <person name="Irie J."/>
            <person name="Itoh H."/>
            <person name="Moriya K."/>
            <person name="Sugiura Y."/>
            <person name="Suematsu M."/>
            <person name="Moritoki N."/>
            <person name="Shibata S."/>
            <person name="Littman R.D."/>
            <person name="Fischbach A.M."/>
            <person name="Uwamino Y."/>
            <person name="Inoue T."/>
            <person name="Honda A."/>
            <person name="Hattori M."/>
            <person name="Murai T."/>
            <person name="Xavier J.R."/>
            <person name="Hirose N."/>
            <person name="Honda K."/>
        </authorList>
    </citation>
    <scope>NUCLEOTIDE SEQUENCE</scope>
    <source>
        <strain evidence="1">CE91-St3</strain>
    </source>
</reference>
<evidence type="ECO:0000313" key="2">
    <source>
        <dbReference type="EMBL" id="MTU69455.1"/>
    </source>
</evidence>
<evidence type="ECO:0000313" key="1">
    <source>
        <dbReference type="EMBL" id="GKH72856.1"/>
    </source>
</evidence>
<dbReference type="OrthoDB" id="1095778at2"/>
<dbReference type="RefSeq" id="WP_005637675.1">
    <property type="nucleotide sequence ID" value="NZ_BAABYG010000001.1"/>
</dbReference>
<dbReference type="EMBL" id="WNDA01000014">
    <property type="protein sequence ID" value="MTU69455.1"/>
    <property type="molecule type" value="Genomic_DNA"/>
</dbReference>
<dbReference type="Proteomes" id="UP000286260">
    <property type="component" value="Unassembled WGS sequence"/>
</dbReference>
<sequence>MHKQLLIVMLICLKGADYISAQQWTKKDSVWLQNVLSGKEKLELNPETMKAIQSGSFINLDEPASDMKMSPVTPLPILKDFTEYIQTDSTHRKIALKDLPPGVFWLYAPPPGKFLPVYKNMLETWKNDPMNRSHNTGFVTFDFAEMTSRKSYIHKRNAKRDGTWRNYNNLPTPDIIKKKKKLATGHPEFARQDTLLSRKDSLQLKDTTHVTSFAPMN</sequence>
<dbReference type="STRING" id="46503.ERS852463_01469"/>
<evidence type="ECO:0000313" key="3">
    <source>
        <dbReference type="EMBL" id="RHC83039.1"/>
    </source>
</evidence>
<evidence type="ECO:0000313" key="5">
    <source>
        <dbReference type="Proteomes" id="UP000448908"/>
    </source>
</evidence>